<dbReference type="PROSITE" id="PS50088">
    <property type="entry name" value="ANK_REPEAT"/>
    <property type="match status" value="2"/>
</dbReference>
<reference evidence="4" key="1">
    <citation type="journal article" date="2021" name="IMA Fungus">
        <title>Genomic characterization of three marine fungi, including Emericellopsis atlantica sp. nov. with signatures of a generalist lifestyle and marine biomass degradation.</title>
        <authorList>
            <person name="Hagestad O.C."/>
            <person name="Hou L."/>
            <person name="Andersen J.H."/>
            <person name="Hansen E.H."/>
            <person name="Altermark B."/>
            <person name="Li C."/>
            <person name="Kuhnert E."/>
            <person name="Cox R.J."/>
            <person name="Crous P.W."/>
            <person name="Spatafora J.W."/>
            <person name="Lail K."/>
            <person name="Amirebrahimi M."/>
            <person name="Lipzen A."/>
            <person name="Pangilinan J."/>
            <person name="Andreopoulos W."/>
            <person name="Hayes R.D."/>
            <person name="Ng V."/>
            <person name="Grigoriev I.V."/>
            <person name="Jackson S.A."/>
            <person name="Sutton T.D.S."/>
            <person name="Dobson A.D.W."/>
            <person name="Rama T."/>
        </authorList>
    </citation>
    <scope>NUCLEOTIDE SEQUENCE</scope>
    <source>
        <strain evidence="4">TRa018bII</strain>
    </source>
</reference>
<dbReference type="OrthoDB" id="20872at2759"/>
<comment type="caution">
    <text evidence="4">The sequence shown here is derived from an EMBL/GenBank/DDBJ whole genome shotgun (WGS) entry which is preliminary data.</text>
</comment>
<sequence>MLRAQLLSLATSPERVGWFSDALQQAVEYCDDETIGELLNYNDLKERIDSSNELRWTAIHRAADHGSLQVVTRLWEAGLTHSVNVSSPDHRSPLFMASSHGFAGIAEFLITKGARVADVNGSSERTALHIASHHGHWRTSRILLDRQANLTATDTEGNFSLHLAIRQRHIRVAELLVENFSDLLAASHASDHNTAAMLRSERGTIINFSDEDLLSPPLNKR</sequence>
<gene>
    <name evidence="4" type="ORF">BJ875DRAFT_387912</name>
</gene>
<evidence type="ECO:0000313" key="5">
    <source>
        <dbReference type="Proteomes" id="UP000824998"/>
    </source>
</evidence>
<accession>A0A9P7Y8L8</accession>
<dbReference type="InterPro" id="IPR002110">
    <property type="entry name" value="Ankyrin_rpt"/>
</dbReference>
<keyword evidence="1" id="KW-0677">Repeat</keyword>
<evidence type="ECO:0000256" key="2">
    <source>
        <dbReference type="ARBA" id="ARBA00023043"/>
    </source>
</evidence>
<dbReference type="PROSITE" id="PS50297">
    <property type="entry name" value="ANK_REP_REGION"/>
    <property type="match status" value="2"/>
</dbReference>
<dbReference type="PANTHER" id="PTHR24198">
    <property type="entry name" value="ANKYRIN REPEAT AND PROTEIN KINASE DOMAIN-CONTAINING PROTEIN"/>
    <property type="match status" value="1"/>
</dbReference>
<feature type="repeat" description="ANK" evidence="3">
    <location>
        <begin position="123"/>
        <end position="155"/>
    </location>
</feature>
<evidence type="ECO:0000313" key="4">
    <source>
        <dbReference type="EMBL" id="KAG9229174.1"/>
    </source>
</evidence>
<dbReference type="SUPFAM" id="SSF48403">
    <property type="entry name" value="Ankyrin repeat"/>
    <property type="match status" value="1"/>
</dbReference>
<dbReference type="PANTHER" id="PTHR24198:SF165">
    <property type="entry name" value="ANKYRIN REPEAT-CONTAINING PROTEIN-RELATED"/>
    <property type="match status" value="1"/>
</dbReference>
<proteinExistence type="predicted"/>
<dbReference type="Gene3D" id="1.25.40.20">
    <property type="entry name" value="Ankyrin repeat-containing domain"/>
    <property type="match status" value="1"/>
</dbReference>
<evidence type="ECO:0000256" key="1">
    <source>
        <dbReference type="ARBA" id="ARBA00022737"/>
    </source>
</evidence>
<dbReference type="InterPro" id="IPR036770">
    <property type="entry name" value="Ankyrin_rpt-contain_sf"/>
</dbReference>
<feature type="repeat" description="ANK" evidence="3">
    <location>
        <begin position="156"/>
        <end position="188"/>
    </location>
</feature>
<dbReference type="SMART" id="SM00248">
    <property type="entry name" value="ANK"/>
    <property type="match status" value="4"/>
</dbReference>
<evidence type="ECO:0000256" key="3">
    <source>
        <dbReference type="PROSITE-ProRule" id="PRU00023"/>
    </source>
</evidence>
<protein>
    <submittedName>
        <fullName evidence="4">Ankyrin repeat-containing domain protein</fullName>
    </submittedName>
</protein>
<dbReference type="EMBL" id="MU251805">
    <property type="protein sequence ID" value="KAG9229174.1"/>
    <property type="molecule type" value="Genomic_DNA"/>
</dbReference>
<keyword evidence="2 3" id="KW-0040">ANK repeat</keyword>
<organism evidence="4 5">
    <name type="scientific">Amylocarpus encephaloides</name>
    <dbReference type="NCBI Taxonomy" id="45428"/>
    <lineage>
        <taxon>Eukaryota</taxon>
        <taxon>Fungi</taxon>
        <taxon>Dikarya</taxon>
        <taxon>Ascomycota</taxon>
        <taxon>Pezizomycotina</taxon>
        <taxon>Leotiomycetes</taxon>
        <taxon>Helotiales</taxon>
        <taxon>Helotiales incertae sedis</taxon>
        <taxon>Amylocarpus</taxon>
    </lineage>
</organism>
<dbReference type="AlphaFoldDB" id="A0A9P7Y8L8"/>
<keyword evidence="5" id="KW-1185">Reference proteome</keyword>
<name>A0A9P7Y8L8_9HELO</name>
<dbReference type="Pfam" id="PF12796">
    <property type="entry name" value="Ank_2"/>
    <property type="match status" value="2"/>
</dbReference>
<dbReference type="Proteomes" id="UP000824998">
    <property type="component" value="Unassembled WGS sequence"/>
</dbReference>